<evidence type="ECO:0000313" key="2">
    <source>
        <dbReference type="Proteomes" id="UP000299102"/>
    </source>
</evidence>
<proteinExistence type="predicted"/>
<dbReference type="Proteomes" id="UP000299102">
    <property type="component" value="Unassembled WGS sequence"/>
</dbReference>
<protein>
    <submittedName>
        <fullName evidence="1">Uncharacterized protein</fullName>
    </submittedName>
</protein>
<dbReference type="AlphaFoldDB" id="A0A4C1ZAK0"/>
<gene>
    <name evidence="1" type="ORF">EVAR_36681_1</name>
</gene>
<organism evidence="1 2">
    <name type="scientific">Eumeta variegata</name>
    <name type="common">Bagworm moth</name>
    <name type="synonym">Eumeta japonica</name>
    <dbReference type="NCBI Taxonomy" id="151549"/>
    <lineage>
        <taxon>Eukaryota</taxon>
        <taxon>Metazoa</taxon>
        <taxon>Ecdysozoa</taxon>
        <taxon>Arthropoda</taxon>
        <taxon>Hexapoda</taxon>
        <taxon>Insecta</taxon>
        <taxon>Pterygota</taxon>
        <taxon>Neoptera</taxon>
        <taxon>Endopterygota</taxon>
        <taxon>Lepidoptera</taxon>
        <taxon>Glossata</taxon>
        <taxon>Ditrysia</taxon>
        <taxon>Tineoidea</taxon>
        <taxon>Psychidae</taxon>
        <taxon>Oiketicinae</taxon>
        <taxon>Eumeta</taxon>
    </lineage>
</organism>
<dbReference type="EMBL" id="BGZK01001662">
    <property type="protein sequence ID" value="GBP84164.1"/>
    <property type="molecule type" value="Genomic_DNA"/>
</dbReference>
<keyword evidence="2" id="KW-1185">Reference proteome</keyword>
<accession>A0A4C1ZAK0</accession>
<name>A0A4C1ZAK0_EUMVA</name>
<sequence length="218" mass="24070">MGPPFNEIVPHAAYAISDRRIWKRKKKSTAPSLSGRGNPRRVGVCGEEHKFSFRSTSQREAQHPNQHRFIGNAGRSLMSSVIDSERYKLIAVASIESNGLVNKSSAPPPEVAAYLGRAPFPVINCCNRPSLFRSELMDGRTYDGEKLPARPEIESSRAPPARGADLLSCRFIMGQLRPAASALFIHLSKISKECVRRFSNNNFLDCTAKTLKAMSGLI</sequence>
<comment type="caution">
    <text evidence="1">The sequence shown here is derived from an EMBL/GenBank/DDBJ whole genome shotgun (WGS) entry which is preliminary data.</text>
</comment>
<reference evidence="1 2" key="1">
    <citation type="journal article" date="2019" name="Commun. Biol.">
        <title>The bagworm genome reveals a unique fibroin gene that provides high tensile strength.</title>
        <authorList>
            <person name="Kono N."/>
            <person name="Nakamura H."/>
            <person name="Ohtoshi R."/>
            <person name="Tomita M."/>
            <person name="Numata K."/>
            <person name="Arakawa K."/>
        </authorList>
    </citation>
    <scope>NUCLEOTIDE SEQUENCE [LARGE SCALE GENOMIC DNA]</scope>
</reference>
<evidence type="ECO:0000313" key="1">
    <source>
        <dbReference type="EMBL" id="GBP84164.1"/>
    </source>
</evidence>